<keyword evidence="7" id="KW-0539">Nucleus</keyword>
<evidence type="ECO:0000256" key="1">
    <source>
        <dbReference type="ARBA" id="ARBA00001968"/>
    </source>
</evidence>
<accession>A0A225VXX8</accession>
<proteinExistence type="inferred from homology"/>
<dbReference type="GO" id="GO:0005634">
    <property type="term" value="C:nucleus"/>
    <property type="evidence" value="ECO:0007669"/>
    <property type="project" value="UniProtKB-SubCell"/>
</dbReference>
<evidence type="ECO:0000313" key="9">
    <source>
        <dbReference type="EMBL" id="OWZ10391.1"/>
    </source>
</evidence>
<evidence type="ECO:0000256" key="2">
    <source>
        <dbReference type="ARBA" id="ARBA00004123"/>
    </source>
</evidence>
<dbReference type="Pfam" id="PF13359">
    <property type="entry name" value="DDE_Tnp_4"/>
    <property type="match status" value="1"/>
</dbReference>
<evidence type="ECO:0000259" key="8">
    <source>
        <dbReference type="Pfam" id="PF13359"/>
    </source>
</evidence>
<dbReference type="InterPro" id="IPR045249">
    <property type="entry name" value="HARBI1-like"/>
</dbReference>
<feature type="domain" description="DDE Tnp4" evidence="8">
    <location>
        <begin position="213"/>
        <end position="370"/>
    </location>
</feature>
<keyword evidence="5" id="KW-0479">Metal-binding</keyword>
<keyword evidence="4" id="KW-0540">Nuclease</keyword>
<evidence type="ECO:0000313" key="10">
    <source>
        <dbReference type="Proteomes" id="UP000198211"/>
    </source>
</evidence>
<dbReference type="OrthoDB" id="126818at2759"/>
<evidence type="ECO:0000256" key="6">
    <source>
        <dbReference type="ARBA" id="ARBA00022801"/>
    </source>
</evidence>
<dbReference type="AlphaFoldDB" id="A0A225VXX8"/>
<dbReference type="EMBL" id="NBNE01002459">
    <property type="protein sequence ID" value="OWZ10391.1"/>
    <property type="molecule type" value="Genomic_DNA"/>
</dbReference>
<dbReference type="InterPro" id="IPR027806">
    <property type="entry name" value="HARBI1_dom"/>
</dbReference>
<dbReference type="GO" id="GO:0004518">
    <property type="term" value="F:nuclease activity"/>
    <property type="evidence" value="ECO:0007669"/>
    <property type="project" value="UniProtKB-KW"/>
</dbReference>
<name>A0A225VXX8_9STRA</name>
<evidence type="ECO:0000256" key="7">
    <source>
        <dbReference type="ARBA" id="ARBA00023242"/>
    </source>
</evidence>
<comment type="subcellular location">
    <subcellularLocation>
        <location evidence="2">Nucleus</location>
    </subcellularLocation>
</comment>
<sequence>MPHEAKVGAGENLRRAQAWSSVHRAKIPRLSARGKELRDLRRIVKKRSTAASTRDLLSDQDSSEDDIDEYWIMEYESVEAKRYVNRPLNYRRRADRWKALLYDHRELNDTEVQEHFRLQRDMFFRLVSLVQDDPIFVPSGSKPFRGGVELHLLLGGLLGIATGSVHNYLYRASKAVIKLEASTLMWPDPAELKFIAQRIKDKYWFVNCVRVTDGTQFPLASKTRHHGEEYYRSKGSYSVNALITCDDVARVRDIVVGWPGSVHDNRVRVNSALVLRPQDHFSHNEYVLGDSAFQASSHMIPAFKKPPKAQMHHDKKYFNTKLAKVRIKSELCIGLMKMRFRYLNSGEISKTRRHMRRLIRYVTCSCVLHNLLIAEPIPPKWQRDLQRLMTGQLEDDDELNAPIPENAKGDERRNQRLVYLLEVRK</sequence>
<evidence type="ECO:0000256" key="5">
    <source>
        <dbReference type="ARBA" id="ARBA00022723"/>
    </source>
</evidence>
<reference evidence="10" key="1">
    <citation type="submission" date="2017-03" db="EMBL/GenBank/DDBJ databases">
        <title>Phytopthora megakarya and P. palmivora, two closely related causual agents of cacao black pod achieved similar genome size and gene model numbers by different mechanisms.</title>
        <authorList>
            <person name="Ali S."/>
            <person name="Shao J."/>
            <person name="Larry D.J."/>
            <person name="Kronmiller B."/>
            <person name="Shen D."/>
            <person name="Strem M.D."/>
            <person name="Melnick R.L."/>
            <person name="Guiltinan M.J."/>
            <person name="Tyler B.M."/>
            <person name="Meinhardt L.W."/>
            <person name="Bailey B.A."/>
        </authorList>
    </citation>
    <scope>NUCLEOTIDE SEQUENCE [LARGE SCALE GENOMIC DNA]</scope>
    <source>
        <strain evidence="10">zdho120</strain>
    </source>
</reference>
<dbReference type="PANTHER" id="PTHR22930">
    <property type="match status" value="1"/>
</dbReference>
<gene>
    <name evidence="9" type="ORF">PHMEG_00016769</name>
</gene>
<keyword evidence="10" id="KW-1185">Reference proteome</keyword>
<protein>
    <recommendedName>
        <fullName evidence="8">DDE Tnp4 domain-containing protein</fullName>
    </recommendedName>
</protein>
<dbReference type="Proteomes" id="UP000198211">
    <property type="component" value="Unassembled WGS sequence"/>
</dbReference>
<comment type="cofactor">
    <cofactor evidence="1">
        <name>a divalent metal cation</name>
        <dbReference type="ChEBI" id="CHEBI:60240"/>
    </cofactor>
</comment>
<organism evidence="9 10">
    <name type="scientific">Phytophthora megakarya</name>
    <dbReference type="NCBI Taxonomy" id="4795"/>
    <lineage>
        <taxon>Eukaryota</taxon>
        <taxon>Sar</taxon>
        <taxon>Stramenopiles</taxon>
        <taxon>Oomycota</taxon>
        <taxon>Peronosporomycetes</taxon>
        <taxon>Peronosporales</taxon>
        <taxon>Peronosporaceae</taxon>
        <taxon>Phytophthora</taxon>
    </lineage>
</organism>
<evidence type="ECO:0000256" key="4">
    <source>
        <dbReference type="ARBA" id="ARBA00022722"/>
    </source>
</evidence>
<dbReference type="GO" id="GO:0046872">
    <property type="term" value="F:metal ion binding"/>
    <property type="evidence" value="ECO:0007669"/>
    <property type="project" value="UniProtKB-KW"/>
</dbReference>
<comment type="caution">
    <text evidence="9">The sequence shown here is derived from an EMBL/GenBank/DDBJ whole genome shotgun (WGS) entry which is preliminary data.</text>
</comment>
<keyword evidence="6" id="KW-0378">Hydrolase</keyword>
<evidence type="ECO:0000256" key="3">
    <source>
        <dbReference type="ARBA" id="ARBA00006958"/>
    </source>
</evidence>
<dbReference type="PANTHER" id="PTHR22930:SF85">
    <property type="entry name" value="GH03217P-RELATED"/>
    <property type="match status" value="1"/>
</dbReference>
<dbReference type="STRING" id="4795.A0A225VXX8"/>
<comment type="similarity">
    <text evidence="3">Belongs to the HARBI1 family.</text>
</comment>
<dbReference type="GO" id="GO:0016787">
    <property type="term" value="F:hydrolase activity"/>
    <property type="evidence" value="ECO:0007669"/>
    <property type="project" value="UniProtKB-KW"/>
</dbReference>